<dbReference type="InterPro" id="IPR055578">
    <property type="entry name" value="DUF7154"/>
</dbReference>
<dbReference type="Pfam" id="PF07735">
    <property type="entry name" value="FBA_2"/>
    <property type="match status" value="1"/>
</dbReference>
<organism evidence="3 4">
    <name type="scientific">Caenorhabditis remanei</name>
    <name type="common">Caenorhabditis vulgaris</name>
    <dbReference type="NCBI Taxonomy" id="31234"/>
    <lineage>
        <taxon>Eukaryota</taxon>
        <taxon>Metazoa</taxon>
        <taxon>Ecdysozoa</taxon>
        <taxon>Nematoda</taxon>
        <taxon>Chromadorea</taxon>
        <taxon>Rhabditida</taxon>
        <taxon>Rhabditina</taxon>
        <taxon>Rhabditomorpha</taxon>
        <taxon>Rhabditoidea</taxon>
        <taxon>Rhabditidae</taxon>
        <taxon>Peloderinae</taxon>
        <taxon>Caenorhabditis</taxon>
    </lineage>
</organism>
<dbReference type="Pfam" id="PF23673">
    <property type="entry name" value="DUF7154"/>
    <property type="match status" value="1"/>
</dbReference>
<evidence type="ECO:0000313" key="4">
    <source>
        <dbReference type="Proteomes" id="UP000483820"/>
    </source>
</evidence>
<dbReference type="KEGG" id="crq:GCK72_015604"/>
<sequence>MESVKIGGEHVRIKMEHLNGYIISYWDNAVNGLKVITDYVTNLFNIDVSDIWASKQSLHIIEWVNRRQKTPLKNVLYSSATATSEEEMICILKDCRPISRLSIHLKPPQNFRFAEKFPKIDCLEISNSKWVTIDDLLSMDGIDIHLDNASLNNSDLNVFLRHWLSGGCPRLKLFSAETGSVNILHVLDGLPPNPILVEDRRDYTSPFGYRIALSFGIDIQRADVPPAQCLPSTDITVLYAYSTDIDADTYGYGASNVIGYAPKYATTANVRFDTKQEEDIEYHTDSESLSDSLNFHLPDPSLGYGNKTTGSNLYTVLKKFLNNRKVSLCGAHVFIAVKRYPDESDVSDIITQLRANHVIVYIAVDSIPSGGSNSATLYEMSYQTNGYSLFATGSDLRYAFEWMTAILQTPYQIIAQNFVVSESGRIEVSTFTTPIPTGYASPCFFATTIQNHTLDNSFVSMNYTIESTDGSFVYTFPGGYSLPLYGTEQTDFSTLNGSLSYKWTIDYHYDTDAPQIIQLRMYSHYYHDFLPLPVF</sequence>
<evidence type="ECO:0000313" key="3">
    <source>
        <dbReference type="EMBL" id="KAF1759143.1"/>
    </source>
</evidence>
<evidence type="ECO:0000259" key="1">
    <source>
        <dbReference type="Pfam" id="PF07735"/>
    </source>
</evidence>
<evidence type="ECO:0000259" key="2">
    <source>
        <dbReference type="Pfam" id="PF23673"/>
    </source>
</evidence>
<dbReference type="CTD" id="9811225"/>
<feature type="domain" description="DUF7154" evidence="2">
    <location>
        <begin position="416"/>
        <end position="524"/>
    </location>
</feature>
<dbReference type="EMBL" id="WUAV01000004">
    <property type="protein sequence ID" value="KAF1759143.1"/>
    <property type="molecule type" value="Genomic_DNA"/>
</dbReference>
<dbReference type="GeneID" id="9811225"/>
<dbReference type="Proteomes" id="UP000483820">
    <property type="component" value="Chromosome IV"/>
</dbReference>
<dbReference type="InterPro" id="IPR012885">
    <property type="entry name" value="F-box_Sdz-33"/>
</dbReference>
<dbReference type="AlphaFoldDB" id="A0A6A5GXM3"/>
<dbReference type="PANTHER" id="PTHR23062">
    <property type="entry name" value="HYPOTHETICAL PROTEIN C.ELEGANS"/>
    <property type="match status" value="1"/>
</dbReference>
<protein>
    <submittedName>
        <fullName evidence="3">Uncharacterized protein</fullName>
    </submittedName>
</protein>
<name>A0A6A5GXM3_CAERE</name>
<dbReference type="PANTHER" id="PTHR23062:SF3">
    <property type="entry name" value="ANF_RECEPTOR DOMAIN-CONTAINING PROTEIN-RELATED"/>
    <property type="match status" value="1"/>
</dbReference>
<comment type="caution">
    <text evidence="3">The sequence shown here is derived from an EMBL/GenBank/DDBJ whole genome shotgun (WGS) entry which is preliminary data.</text>
</comment>
<gene>
    <name evidence="3" type="ORF">GCK72_015604</name>
</gene>
<feature type="domain" description="Sdz-33 F-box" evidence="1">
    <location>
        <begin position="120"/>
        <end position="175"/>
    </location>
</feature>
<accession>A0A6A5GXM3</accession>
<dbReference type="RefSeq" id="XP_053585775.1">
    <property type="nucleotide sequence ID" value="XM_053731003.1"/>
</dbReference>
<reference evidence="3 4" key="1">
    <citation type="submission" date="2019-12" db="EMBL/GenBank/DDBJ databases">
        <title>Chromosome-level assembly of the Caenorhabditis remanei genome.</title>
        <authorList>
            <person name="Teterina A.A."/>
            <person name="Willis J.H."/>
            <person name="Phillips P.C."/>
        </authorList>
    </citation>
    <scope>NUCLEOTIDE SEQUENCE [LARGE SCALE GENOMIC DNA]</scope>
    <source>
        <strain evidence="3 4">PX506</strain>
        <tissue evidence="3">Whole organism</tissue>
    </source>
</reference>
<dbReference type="GO" id="GO:0045087">
    <property type="term" value="P:innate immune response"/>
    <property type="evidence" value="ECO:0007669"/>
    <property type="project" value="TreeGrafter"/>
</dbReference>
<proteinExistence type="predicted"/>